<reference evidence="1" key="2">
    <citation type="submission" date="2020-09" db="EMBL/GenBank/DDBJ databases">
        <authorList>
            <person name="Sun Q."/>
            <person name="Kim S."/>
        </authorList>
    </citation>
    <scope>NUCLEOTIDE SEQUENCE</scope>
    <source>
        <strain evidence="1">KCTC 22169</strain>
    </source>
</reference>
<organism evidence="1 2">
    <name type="scientific">Saccharospirillum salsuginis</name>
    <dbReference type="NCBI Taxonomy" id="418750"/>
    <lineage>
        <taxon>Bacteria</taxon>
        <taxon>Pseudomonadati</taxon>
        <taxon>Pseudomonadota</taxon>
        <taxon>Gammaproteobacteria</taxon>
        <taxon>Oceanospirillales</taxon>
        <taxon>Saccharospirillaceae</taxon>
        <taxon>Saccharospirillum</taxon>
    </lineage>
</organism>
<dbReference type="Proteomes" id="UP000626148">
    <property type="component" value="Unassembled WGS sequence"/>
</dbReference>
<keyword evidence="2" id="KW-1185">Reference proteome</keyword>
<name>A0A918K0I8_9GAMM</name>
<dbReference type="RefSeq" id="WP_189606878.1">
    <property type="nucleotide sequence ID" value="NZ_BMXR01000001.1"/>
</dbReference>
<comment type="caution">
    <text evidence="1">The sequence shown here is derived from an EMBL/GenBank/DDBJ whole genome shotgun (WGS) entry which is preliminary data.</text>
</comment>
<evidence type="ECO:0000313" key="2">
    <source>
        <dbReference type="Proteomes" id="UP000626148"/>
    </source>
</evidence>
<proteinExistence type="predicted"/>
<gene>
    <name evidence="1" type="ORF">GCM10007392_04780</name>
</gene>
<dbReference type="EMBL" id="BMXR01000001">
    <property type="protein sequence ID" value="GGX41013.1"/>
    <property type="molecule type" value="Genomic_DNA"/>
</dbReference>
<reference evidence="1" key="1">
    <citation type="journal article" date="2014" name="Int. J. Syst. Evol. Microbiol.">
        <title>Complete genome sequence of Corynebacterium casei LMG S-19264T (=DSM 44701T), isolated from a smear-ripened cheese.</title>
        <authorList>
            <consortium name="US DOE Joint Genome Institute (JGI-PGF)"/>
            <person name="Walter F."/>
            <person name="Albersmeier A."/>
            <person name="Kalinowski J."/>
            <person name="Ruckert C."/>
        </authorList>
    </citation>
    <scope>NUCLEOTIDE SEQUENCE</scope>
    <source>
        <strain evidence="1">KCTC 22169</strain>
    </source>
</reference>
<protein>
    <submittedName>
        <fullName evidence="1">Uncharacterized protein</fullName>
    </submittedName>
</protein>
<accession>A0A918K0I8</accession>
<evidence type="ECO:0000313" key="1">
    <source>
        <dbReference type="EMBL" id="GGX41013.1"/>
    </source>
</evidence>
<sequence length="126" mass="14437">MSEFSPSVWNGIKHGSYLVVAQEVGPSSINFRRWIAIYPIFKLPKDPMFVATAFSFLKSSLEHKYCIVDFEVDKKVLEVSDGVNENDLINVNHWSASSDEDLFRQLKSMGIDMALFVPDWKCEFPL</sequence>
<dbReference type="AlphaFoldDB" id="A0A918K0I8"/>